<dbReference type="FunFam" id="2.20.25.10:FF:000021">
    <property type="entry name" value="Multifunctional methyltransferase subunit trm112"/>
    <property type="match status" value="1"/>
</dbReference>
<keyword evidence="5" id="KW-0539">Nucleus</keyword>
<evidence type="ECO:0000256" key="7">
    <source>
        <dbReference type="ARBA" id="ARBA00083044"/>
    </source>
</evidence>
<evidence type="ECO:0000256" key="5">
    <source>
        <dbReference type="ARBA" id="ARBA00023242"/>
    </source>
</evidence>
<proteinExistence type="inferred from homology"/>
<dbReference type="Pfam" id="PF03966">
    <property type="entry name" value="Trm112p"/>
    <property type="match status" value="1"/>
</dbReference>
<evidence type="ECO:0000256" key="1">
    <source>
        <dbReference type="ARBA" id="ARBA00004123"/>
    </source>
</evidence>
<evidence type="ECO:0000256" key="4">
    <source>
        <dbReference type="ARBA" id="ARBA00022490"/>
    </source>
</evidence>
<dbReference type="GO" id="GO:0005634">
    <property type="term" value="C:nucleus"/>
    <property type="evidence" value="ECO:0007669"/>
    <property type="project" value="UniProtKB-SubCell"/>
</dbReference>
<evidence type="ECO:0000313" key="9">
    <source>
        <dbReference type="Proteomes" id="UP000243052"/>
    </source>
</evidence>
<dbReference type="InterPro" id="IPR039127">
    <property type="entry name" value="Trm112"/>
</dbReference>
<organism evidence="8 9">
    <name type="scientific">Eremothecium sinecaudum</name>
    <dbReference type="NCBI Taxonomy" id="45286"/>
    <lineage>
        <taxon>Eukaryota</taxon>
        <taxon>Fungi</taxon>
        <taxon>Dikarya</taxon>
        <taxon>Ascomycota</taxon>
        <taxon>Saccharomycotina</taxon>
        <taxon>Saccharomycetes</taxon>
        <taxon>Saccharomycetales</taxon>
        <taxon>Saccharomycetaceae</taxon>
        <taxon>Eremothecium</taxon>
    </lineage>
</organism>
<sequence>MKFLTTNFLKCAVPACDSSNDNFPLHYIGEKCQLQQDESLEFNAQFLLRILDRVDWNAVVAVAHDLGNSSLPAAKPELPREPEQLSEEQMVILRDLHTLFVQTSIAEGEMQCRNCGQIYYIKNSIPNLLLPPHLA</sequence>
<protein>
    <recommendedName>
        <fullName evidence="6">Multifunctional methyltransferase subunit trm112</fullName>
    </recommendedName>
    <alternativeName>
        <fullName evidence="7">eRF1 methyltransferase subunit trm112</fullName>
    </alternativeName>
</protein>
<keyword evidence="4" id="KW-0963">Cytoplasm</keyword>
<dbReference type="PANTHER" id="PTHR12773:SF0">
    <property type="entry name" value="MULTIFUNCTIONAL METHYLTRANSFERASE SUBUNIT TRM112-LIKE PROTEIN"/>
    <property type="match status" value="1"/>
</dbReference>
<dbReference type="STRING" id="45286.A0A0X8HSD0"/>
<dbReference type="GO" id="GO:0070476">
    <property type="term" value="P:rRNA (guanine-N7)-methylation"/>
    <property type="evidence" value="ECO:0007669"/>
    <property type="project" value="TreeGrafter"/>
</dbReference>
<evidence type="ECO:0000313" key="8">
    <source>
        <dbReference type="EMBL" id="AMD20590.1"/>
    </source>
</evidence>
<keyword evidence="9" id="KW-1185">Reference proteome</keyword>
<name>A0A0X8HSD0_9SACH</name>
<accession>A0A0X8HSD0</accession>
<dbReference type="AlphaFoldDB" id="A0A0X8HSD0"/>
<dbReference type="GO" id="GO:0046982">
    <property type="term" value="F:protein heterodimerization activity"/>
    <property type="evidence" value="ECO:0007669"/>
    <property type="project" value="InterPro"/>
</dbReference>
<evidence type="ECO:0000256" key="2">
    <source>
        <dbReference type="ARBA" id="ARBA00004496"/>
    </source>
</evidence>
<dbReference type="GO" id="GO:0030488">
    <property type="term" value="P:tRNA methylation"/>
    <property type="evidence" value="ECO:0007669"/>
    <property type="project" value="TreeGrafter"/>
</dbReference>
<dbReference type="PANTHER" id="PTHR12773">
    <property type="entry name" value="UPF0315 PROTEIN-RELATED"/>
    <property type="match status" value="1"/>
</dbReference>
<dbReference type="SUPFAM" id="SSF158997">
    <property type="entry name" value="Trm112p-like"/>
    <property type="match status" value="1"/>
</dbReference>
<dbReference type="GeneID" id="28723842"/>
<dbReference type="OrthoDB" id="2187549at2759"/>
<dbReference type="Proteomes" id="UP000243052">
    <property type="component" value="Chromosome iv"/>
</dbReference>
<comment type="subcellular location">
    <subcellularLocation>
        <location evidence="2">Cytoplasm</location>
    </subcellularLocation>
    <subcellularLocation>
        <location evidence="1">Nucleus</location>
    </subcellularLocation>
</comment>
<dbReference type="Gene3D" id="2.20.25.10">
    <property type="match status" value="1"/>
</dbReference>
<evidence type="ECO:0000256" key="6">
    <source>
        <dbReference type="ARBA" id="ARBA00069342"/>
    </source>
</evidence>
<reference evidence="8 9" key="1">
    <citation type="submission" date="2016-01" db="EMBL/GenBank/DDBJ databases">
        <title>Genome sequence of the yeast Holleya sinecauda.</title>
        <authorList>
            <person name="Dietrich F.S."/>
        </authorList>
    </citation>
    <scope>NUCLEOTIDE SEQUENCE [LARGE SCALE GENOMIC DNA]</scope>
    <source>
        <strain evidence="8 9">ATCC 58844</strain>
    </source>
</reference>
<evidence type="ECO:0000256" key="3">
    <source>
        <dbReference type="ARBA" id="ARBA00007980"/>
    </source>
</evidence>
<comment type="similarity">
    <text evidence="3">Belongs to the TRM112 family.</text>
</comment>
<dbReference type="RefSeq" id="XP_017987586.1">
    <property type="nucleotide sequence ID" value="XM_018131836.1"/>
</dbReference>
<dbReference type="InterPro" id="IPR005651">
    <property type="entry name" value="Trm112-like"/>
</dbReference>
<dbReference type="GO" id="GO:0005737">
    <property type="term" value="C:cytoplasm"/>
    <property type="evidence" value="ECO:0007669"/>
    <property type="project" value="UniProtKB-SubCell"/>
</dbReference>
<dbReference type="EMBL" id="CP014244">
    <property type="protein sequence ID" value="AMD20590.1"/>
    <property type="molecule type" value="Genomic_DNA"/>
</dbReference>
<gene>
    <name evidence="8" type="ORF">AW171_hschr42489</name>
</gene>